<gene>
    <name evidence="3" type="ORF">CFX0092_A0503</name>
</gene>
<reference evidence="3" key="1">
    <citation type="submission" date="2016-01" db="EMBL/GenBank/DDBJ databases">
        <authorList>
            <person name="Mcilroy J.S."/>
            <person name="Karst M S."/>
            <person name="Albertsen M."/>
        </authorList>
    </citation>
    <scope>NUCLEOTIDE SEQUENCE</scope>
    <source>
        <strain evidence="3">Cfx-K</strain>
    </source>
</reference>
<dbReference type="Gene3D" id="3.40.50.11970">
    <property type="match status" value="1"/>
</dbReference>
<keyword evidence="2" id="KW-0472">Membrane</keyword>
<keyword evidence="2" id="KW-1133">Transmembrane helix</keyword>
<feature type="region of interest" description="Disordered" evidence="1">
    <location>
        <begin position="158"/>
        <end position="208"/>
    </location>
</feature>
<dbReference type="KEGG" id="pbf:CFX0092_A0503"/>
<dbReference type="PANTHER" id="PTHR37835:SF1">
    <property type="entry name" value="ALPHA-CLOSTRIPAIN"/>
    <property type="match status" value="1"/>
</dbReference>
<keyword evidence="2" id="KW-0812">Transmembrane</keyword>
<evidence type="ECO:0000313" key="3">
    <source>
        <dbReference type="EMBL" id="CUS02384.2"/>
    </source>
</evidence>
<dbReference type="Proteomes" id="UP000215027">
    <property type="component" value="Chromosome I"/>
</dbReference>
<name>A0A160SZ45_9CHLR</name>
<feature type="region of interest" description="Disordered" evidence="1">
    <location>
        <begin position="1"/>
        <end position="91"/>
    </location>
</feature>
<evidence type="ECO:0000256" key="2">
    <source>
        <dbReference type="SAM" id="Phobius"/>
    </source>
</evidence>
<organism evidence="3 4">
    <name type="scientific">Candidatus Promineifilum breve</name>
    <dbReference type="NCBI Taxonomy" id="1806508"/>
    <lineage>
        <taxon>Bacteria</taxon>
        <taxon>Bacillati</taxon>
        <taxon>Chloroflexota</taxon>
        <taxon>Ardenticatenia</taxon>
        <taxon>Candidatus Promineifilales</taxon>
        <taxon>Candidatus Promineifilaceae</taxon>
        <taxon>Candidatus Promineifilum</taxon>
    </lineage>
</organism>
<feature type="compositionally biased region" description="Gly residues" evidence="1">
    <location>
        <begin position="72"/>
        <end position="86"/>
    </location>
</feature>
<dbReference type="PANTHER" id="PTHR37835">
    <property type="entry name" value="ALPHA-CLOSTRIPAIN"/>
    <property type="match status" value="1"/>
</dbReference>
<dbReference type="Pfam" id="PF03415">
    <property type="entry name" value="Peptidase_C11"/>
    <property type="match status" value="1"/>
</dbReference>
<dbReference type="GO" id="GO:0008233">
    <property type="term" value="F:peptidase activity"/>
    <property type="evidence" value="ECO:0007669"/>
    <property type="project" value="UniProtKB-KW"/>
</dbReference>
<accession>A0A160SZ45</accession>
<keyword evidence="3" id="KW-0378">Hydrolase</keyword>
<feature type="compositionally biased region" description="Low complexity" evidence="1">
    <location>
        <begin position="192"/>
        <end position="207"/>
    </location>
</feature>
<proteinExistence type="predicted"/>
<dbReference type="EMBL" id="LN890655">
    <property type="protein sequence ID" value="CUS02384.2"/>
    <property type="molecule type" value="Genomic_DNA"/>
</dbReference>
<protein>
    <submittedName>
        <fullName evidence="3">Clostripain family protease</fullName>
    </submittedName>
</protein>
<feature type="transmembrane region" description="Helical" evidence="2">
    <location>
        <begin position="108"/>
        <end position="127"/>
    </location>
</feature>
<feature type="compositionally biased region" description="Low complexity" evidence="1">
    <location>
        <begin position="173"/>
        <end position="184"/>
    </location>
</feature>
<evidence type="ECO:0000313" key="4">
    <source>
        <dbReference type="Proteomes" id="UP000215027"/>
    </source>
</evidence>
<keyword evidence="4" id="KW-1185">Reference proteome</keyword>
<dbReference type="AlphaFoldDB" id="A0A160SZ45"/>
<sequence length="891" mass="94825">MRNNAPQYVKPRLALETPSSGNPPDVPFIHFASDDNPPPKRTIRGQRRRPGSDRPSSGRAEAPTRDDRPSGSSGGGLPPVSGGGSGYYPPASSGGGGMSGIPGGMRGAAGGGGVLLALCAIIAYMLFGGGEGGQDPFGTGSDVVGPSQSQEEFDLNDLDNTSQQDSSGLPQLGSTATSSASFQGSGSGLSGTTGAAASSLPAASGSSVTDGQTWTIMLYQDADDKVLEQDIFIDFNEAERVGSSDRVNIVAQLDRYVGGFRGDGDWTDTRRFLVQQDDSLDAIRSPFESIGEVDMSNPQVLVDFVTWAIKSYPADKYVLIMSDHGMGWPGGWTDPEPSGGPRVNVPLARAIGDAMYLHEIDAALQAVRDQTGLDAFELVGMDACLMGHMEVYAALTPHARFAATSQEVEPAVGWAYTSFLNDLVNNPDVTGRELGQWIVDSYIVEDQRVVDPAARQAFVGRGGISAGQLAAQLEQTVTLAAVDLSQMPAAMEGLNRFSLYLQNMDQRVVAKARNYAQPFTSIFGQNVPASYIDLAHFAALLVKETGDANLRAVVEEMFGTFQNVVVAEKSGSKKPGATGVSIYFPNSQLYGSAAAGPASYVPVSERFAGVSLWDDFLNFHYTGRGFQDTAGTLTIPDRGVAVEAPGAGTVSLSPLTVDTTTVSPGEAILLSADVDGENLGYIYLFAGFYDRAANSINVIDMDYIDSGDTREVNGIFYPEWGEGAFTLEFEWEPIVFAITDGTNQALALLEPQVYGATPEQAVYAVDGIYTFADGEQRRARALFSNESLLMIVGFQESGEAMDVANAEVMPSPREIIPTAGDGFTVLERWYDLDSNGRLVNQGFEEGGTLTFGDTLWTYEVLDGPPGEYAIGFIVEDLDGNRVETYTDVTVE</sequence>
<feature type="compositionally biased region" description="Polar residues" evidence="1">
    <location>
        <begin position="158"/>
        <end position="169"/>
    </location>
</feature>
<keyword evidence="3" id="KW-0645">Protease</keyword>
<evidence type="ECO:0000256" key="1">
    <source>
        <dbReference type="SAM" id="MobiDB-lite"/>
    </source>
</evidence>
<dbReference type="InterPro" id="IPR005077">
    <property type="entry name" value="Peptidase_C11"/>
</dbReference>
<dbReference type="GO" id="GO:0006508">
    <property type="term" value="P:proteolysis"/>
    <property type="evidence" value="ECO:0007669"/>
    <property type="project" value="UniProtKB-KW"/>
</dbReference>